<dbReference type="SMART" id="SM00862">
    <property type="entry name" value="Trans_reg_C"/>
    <property type="match status" value="1"/>
</dbReference>
<dbReference type="Gene3D" id="3.40.50.2300">
    <property type="match status" value="1"/>
</dbReference>
<dbReference type="PANTHER" id="PTHR48111:SF50">
    <property type="entry name" value="KDP OPERON TRANSCRIPTIONAL REGULATORY PROTEIN KDPE"/>
    <property type="match status" value="1"/>
</dbReference>
<dbReference type="SUPFAM" id="SSF52172">
    <property type="entry name" value="CheY-like"/>
    <property type="match status" value="1"/>
</dbReference>
<dbReference type="SMART" id="SM00448">
    <property type="entry name" value="REC"/>
    <property type="match status" value="1"/>
</dbReference>
<keyword evidence="4" id="KW-0902">Two-component regulatory system</keyword>
<dbReference type="Proteomes" id="UP000234328">
    <property type="component" value="Unassembled WGS sequence"/>
</dbReference>
<dbReference type="Gene3D" id="1.10.10.10">
    <property type="entry name" value="Winged helix-like DNA-binding domain superfamily/Winged helix DNA-binding domain"/>
    <property type="match status" value="1"/>
</dbReference>
<keyword evidence="2" id="KW-0963">Cytoplasm</keyword>
<dbReference type="Pfam" id="PF00486">
    <property type="entry name" value="Trans_reg_C"/>
    <property type="match status" value="1"/>
</dbReference>
<accession>A0A2N4UDV0</accession>
<feature type="domain" description="OmpR/PhoB-type" evidence="11">
    <location>
        <begin position="132"/>
        <end position="231"/>
    </location>
</feature>
<dbReference type="GO" id="GO:0032993">
    <property type="term" value="C:protein-DNA complex"/>
    <property type="evidence" value="ECO:0007669"/>
    <property type="project" value="TreeGrafter"/>
</dbReference>
<protein>
    <submittedName>
        <fullName evidence="12">Two-component system response regulator KdpE</fullName>
    </submittedName>
</protein>
<dbReference type="FunFam" id="1.10.10.10:FF:000210">
    <property type="entry name" value="Winged-helix transcriptional response regulator KdpE"/>
    <property type="match status" value="1"/>
</dbReference>
<name>A0A2N4UDV0_9BURK</name>
<feature type="modified residue" description="4-aspartylphosphate" evidence="8">
    <location>
        <position position="56"/>
    </location>
</feature>
<dbReference type="InterPro" id="IPR039420">
    <property type="entry name" value="WalR-like"/>
</dbReference>
<evidence type="ECO:0000256" key="4">
    <source>
        <dbReference type="ARBA" id="ARBA00023012"/>
    </source>
</evidence>
<dbReference type="InterPro" id="IPR001789">
    <property type="entry name" value="Sig_transdc_resp-reg_receiver"/>
</dbReference>
<comment type="caution">
    <text evidence="12">The sequence shown here is derived from an EMBL/GenBank/DDBJ whole genome shotgun (WGS) entry which is preliminary data.</text>
</comment>
<feature type="DNA-binding region" description="OmpR/PhoB-type" evidence="9">
    <location>
        <begin position="132"/>
        <end position="231"/>
    </location>
</feature>
<dbReference type="CDD" id="cd00383">
    <property type="entry name" value="trans_reg_C"/>
    <property type="match status" value="1"/>
</dbReference>
<feature type="domain" description="Response regulatory" evidence="10">
    <location>
        <begin position="7"/>
        <end position="120"/>
    </location>
</feature>
<dbReference type="GO" id="GO:0005829">
    <property type="term" value="C:cytosol"/>
    <property type="evidence" value="ECO:0007669"/>
    <property type="project" value="TreeGrafter"/>
</dbReference>
<dbReference type="CDD" id="cd17620">
    <property type="entry name" value="REC_OmpR_KdpE-like"/>
    <property type="match status" value="1"/>
</dbReference>
<keyword evidence="7" id="KW-0804">Transcription</keyword>
<keyword evidence="5" id="KW-0805">Transcription regulation</keyword>
<dbReference type="AlphaFoldDB" id="A0A2N4UDV0"/>
<dbReference type="InterPro" id="IPR011006">
    <property type="entry name" value="CheY-like_superfamily"/>
</dbReference>
<dbReference type="PROSITE" id="PS50110">
    <property type="entry name" value="RESPONSE_REGULATORY"/>
    <property type="match status" value="1"/>
</dbReference>
<evidence type="ECO:0000313" key="13">
    <source>
        <dbReference type="Proteomes" id="UP000234328"/>
    </source>
</evidence>
<evidence type="ECO:0000256" key="3">
    <source>
        <dbReference type="ARBA" id="ARBA00022553"/>
    </source>
</evidence>
<dbReference type="PROSITE" id="PS51755">
    <property type="entry name" value="OMPR_PHOB"/>
    <property type="match status" value="1"/>
</dbReference>
<keyword evidence="3 8" id="KW-0597">Phosphoprotein</keyword>
<dbReference type="Gene3D" id="6.10.250.690">
    <property type="match status" value="1"/>
</dbReference>
<evidence type="ECO:0000256" key="5">
    <source>
        <dbReference type="ARBA" id="ARBA00023015"/>
    </source>
</evidence>
<reference evidence="12 13" key="1">
    <citation type="submission" date="2017-10" db="EMBL/GenBank/DDBJ databases">
        <title>Two draft genome sequences of Pusillimonas sp. strains isolated from a nitrate- and radionuclide-contaminated groundwater in Russia.</title>
        <authorList>
            <person name="Grouzdev D.S."/>
            <person name="Tourova T.P."/>
            <person name="Goeva M.A."/>
            <person name="Babich T.L."/>
            <person name="Sokolova D.S."/>
            <person name="Abdullin R."/>
            <person name="Poltaraus A.B."/>
            <person name="Toshchakov S.V."/>
            <person name="Nazina T.N."/>
        </authorList>
    </citation>
    <scope>NUCLEOTIDE SEQUENCE [LARGE SCALE GENOMIC DNA]</scope>
    <source>
        <strain evidence="12 13">JR1/69-2-13</strain>
    </source>
</reference>
<dbReference type="Pfam" id="PF00072">
    <property type="entry name" value="Response_reg"/>
    <property type="match status" value="1"/>
</dbReference>
<dbReference type="EMBL" id="PDNV01000008">
    <property type="protein sequence ID" value="PLC53193.1"/>
    <property type="molecule type" value="Genomic_DNA"/>
</dbReference>
<evidence type="ECO:0000259" key="11">
    <source>
        <dbReference type="PROSITE" id="PS51755"/>
    </source>
</evidence>
<keyword evidence="6 9" id="KW-0238">DNA-binding</keyword>
<proteinExistence type="predicted"/>
<dbReference type="GO" id="GO:0000987">
    <property type="term" value="F:cis-regulatory region sequence-specific DNA binding"/>
    <property type="evidence" value="ECO:0007669"/>
    <property type="project" value="UniProtKB-ARBA"/>
</dbReference>
<evidence type="ECO:0000256" key="2">
    <source>
        <dbReference type="ARBA" id="ARBA00022490"/>
    </source>
</evidence>
<comment type="subcellular location">
    <subcellularLocation>
        <location evidence="1">Cytoplasm</location>
    </subcellularLocation>
</comment>
<gene>
    <name evidence="12" type="ORF">CR155_12940</name>
</gene>
<evidence type="ECO:0000256" key="8">
    <source>
        <dbReference type="PROSITE-ProRule" id="PRU00169"/>
    </source>
</evidence>
<dbReference type="RefSeq" id="WP_102070463.1">
    <property type="nucleotide sequence ID" value="NZ_PDNV01000008.1"/>
</dbReference>
<dbReference type="FunFam" id="3.40.50.2300:FF:000021">
    <property type="entry name" value="Two-component system response regulator KdpE"/>
    <property type="match status" value="1"/>
</dbReference>
<evidence type="ECO:0000259" key="10">
    <source>
        <dbReference type="PROSITE" id="PS50110"/>
    </source>
</evidence>
<sequence>MSDRAIRIVIVEDEKQIRRFLRMTLQAEGMVVIEAATAREGVTEVSMQKPDLVILDLGLPDRDGTEVIRQLRSWTALPILVLSARGDEDQKVNALDAGADDYLTKPFGNAELLARIRVHLRKRPSSDAQIAEPVFQFGEVVVDLMQRRVIRNGQDVHLTPIEYKLLTVLVRSAGKMLTHAQLLREVWGPGHTDRGHYLRIYMGHLRQKLEHDPARPQHIVTETGIGYRLISDRP</sequence>
<evidence type="ECO:0000313" key="12">
    <source>
        <dbReference type="EMBL" id="PLC53193.1"/>
    </source>
</evidence>
<dbReference type="GO" id="GO:0045893">
    <property type="term" value="P:positive regulation of DNA-templated transcription"/>
    <property type="evidence" value="ECO:0007669"/>
    <property type="project" value="UniProtKB-ARBA"/>
</dbReference>
<evidence type="ECO:0000256" key="9">
    <source>
        <dbReference type="PROSITE-ProRule" id="PRU01091"/>
    </source>
</evidence>
<dbReference type="GO" id="GO:0042802">
    <property type="term" value="F:identical protein binding"/>
    <property type="evidence" value="ECO:0007669"/>
    <property type="project" value="UniProtKB-ARBA"/>
</dbReference>
<evidence type="ECO:0000256" key="7">
    <source>
        <dbReference type="ARBA" id="ARBA00023163"/>
    </source>
</evidence>
<dbReference type="NCBIfam" id="NF007820">
    <property type="entry name" value="PRK10529.1"/>
    <property type="match status" value="1"/>
</dbReference>
<evidence type="ECO:0000256" key="6">
    <source>
        <dbReference type="ARBA" id="ARBA00023125"/>
    </source>
</evidence>
<dbReference type="OrthoDB" id="9802426at2"/>
<dbReference type="InterPro" id="IPR001867">
    <property type="entry name" value="OmpR/PhoB-type_DNA-bd"/>
</dbReference>
<organism evidence="12 13">
    <name type="scientific">Pollutimonas nitritireducens</name>
    <dbReference type="NCBI Taxonomy" id="2045209"/>
    <lineage>
        <taxon>Bacteria</taxon>
        <taxon>Pseudomonadati</taxon>
        <taxon>Pseudomonadota</taxon>
        <taxon>Betaproteobacteria</taxon>
        <taxon>Burkholderiales</taxon>
        <taxon>Alcaligenaceae</taxon>
        <taxon>Pollutimonas</taxon>
    </lineage>
</organism>
<evidence type="ECO:0000256" key="1">
    <source>
        <dbReference type="ARBA" id="ARBA00004496"/>
    </source>
</evidence>
<keyword evidence="13" id="KW-1185">Reference proteome</keyword>
<dbReference type="InterPro" id="IPR036388">
    <property type="entry name" value="WH-like_DNA-bd_sf"/>
</dbReference>
<dbReference type="PANTHER" id="PTHR48111">
    <property type="entry name" value="REGULATOR OF RPOS"/>
    <property type="match status" value="1"/>
</dbReference>
<dbReference type="GO" id="GO:0000156">
    <property type="term" value="F:phosphorelay response regulator activity"/>
    <property type="evidence" value="ECO:0007669"/>
    <property type="project" value="TreeGrafter"/>
</dbReference>